<protein>
    <submittedName>
        <fullName evidence="1">Uncharacterized protein</fullName>
    </submittedName>
</protein>
<gene>
    <name evidence="1" type="ORF">GGE12_004006</name>
</gene>
<reference evidence="1 2" key="1">
    <citation type="submission" date="2020-08" db="EMBL/GenBank/DDBJ databases">
        <title>Genomic Encyclopedia of Type Strains, Phase IV (KMG-V): Genome sequencing to study the core and pangenomes of soil and plant-associated prokaryotes.</title>
        <authorList>
            <person name="Whitman W."/>
        </authorList>
    </citation>
    <scope>NUCLEOTIDE SEQUENCE [LARGE SCALE GENOMIC DNA]</scope>
    <source>
        <strain evidence="1 2">SEMIA 402</strain>
    </source>
</reference>
<dbReference type="Proteomes" id="UP000533641">
    <property type="component" value="Unassembled WGS sequence"/>
</dbReference>
<accession>A0A7W6RPM2</accession>
<dbReference type="RefSeq" id="WP_183927102.1">
    <property type="nucleotide sequence ID" value="NZ_JACIGM010000008.1"/>
</dbReference>
<evidence type="ECO:0000313" key="1">
    <source>
        <dbReference type="EMBL" id="MBB4276209.1"/>
    </source>
</evidence>
<comment type="caution">
    <text evidence="1">The sequence shown here is derived from an EMBL/GenBank/DDBJ whole genome shotgun (WGS) entry which is preliminary data.</text>
</comment>
<sequence length="86" mass="9361">MGRSGQKSGAGWGHSYADSHPTIFRLQSQLEKFQQMLAIEVEKNGSDIVGQQAGTRLPIKRQTGHEAFGVSTLLIRGLSEHPASSR</sequence>
<organism evidence="1 2">
    <name type="scientific">Rhizobium mongolense</name>
    <dbReference type="NCBI Taxonomy" id="57676"/>
    <lineage>
        <taxon>Bacteria</taxon>
        <taxon>Pseudomonadati</taxon>
        <taxon>Pseudomonadota</taxon>
        <taxon>Alphaproteobacteria</taxon>
        <taxon>Hyphomicrobiales</taxon>
        <taxon>Rhizobiaceae</taxon>
        <taxon>Rhizobium/Agrobacterium group</taxon>
        <taxon>Rhizobium</taxon>
    </lineage>
</organism>
<proteinExistence type="predicted"/>
<evidence type="ECO:0000313" key="2">
    <source>
        <dbReference type="Proteomes" id="UP000533641"/>
    </source>
</evidence>
<dbReference type="EMBL" id="JACIGM010000008">
    <property type="protein sequence ID" value="MBB4276209.1"/>
    <property type="molecule type" value="Genomic_DNA"/>
</dbReference>
<dbReference type="AlphaFoldDB" id="A0A7W6RPM2"/>
<name>A0A7W6RPM2_9HYPH</name>